<dbReference type="GO" id="GO:0005634">
    <property type="term" value="C:nucleus"/>
    <property type="evidence" value="ECO:0007669"/>
    <property type="project" value="UniProtKB-SubCell"/>
</dbReference>
<feature type="compositionally biased region" description="Basic and acidic residues" evidence="5">
    <location>
        <begin position="361"/>
        <end position="375"/>
    </location>
</feature>
<feature type="domain" description="HMG box" evidence="6">
    <location>
        <begin position="306"/>
        <end position="374"/>
    </location>
</feature>
<feature type="compositionally biased region" description="Polar residues" evidence="5">
    <location>
        <begin position="70"/>
        <end position="92"/>
    </location>
</feature>
<evidence type="ECO:0000256" key="3">
    <source>
        <dbReference type="ARBA" id="ARBA00023242"/>
    </source>
</evidence>
<evidence type="ECO:0000256" key="1">
    <source>
        <dbReference type="ARBA" id="ARBA00004123"/>
    </source>
</evidence>
<feature type="region of interest" description="Disordered" evidence="5">
    <location>
        <begin position="693"/>
        <end position="716"/>
    </location>
</feature>
<feature type="compositionally biased region" description="Low complexity" evidence="5">
    <location>
        <begin position="34"/>
        <end position="57"/>
    </location>
</feature>
<organism evidence="7 8">
    <name type="scientific">Heterodera trifolii</name>
    <dbReference type="NCBI Taxonomy" id="157864"/>
    <lineage>
        <taxon>Eukaryota</taxon>
        <taxon>Metazoa</taxon>
        <taxon>Ecdysozoa</taxon>
        <taxon>Nematoda</taxon>
        <taxon>Chromadorea</taxon>
        <taxon>Rhabditida</taxon>
        <taxon>Tylenchina</taxon>
        <taxon>Tylenchomorpha</taxon>
        <taxon>Tylenchoidea</taxon>
        <taxon>Heteroderidae</taxon>
        <taxon>Heteroderinae</taxon>
        <taxon>Heterodera</taxon>
    </lineage>
</organism>
<gene>
    <name evidence="7" type="ORF">niasHT_029664</name>
</gene>
<keyword evidence="8" id="KW-1185">Reference proteome</keyword>
<keyword evidence="2 4" id="KW-0238">DNA-binding</keyword>
<keyword evidence="3 4" id="KW-0539">Nucleus</keyword>
<comment type="caution">
    <text evidence="7">The sequence shown here is derived from an EMBL/GenBank/DDBJ whole genome shotgun (WGS) entry which is preliminary data.</text>
</comment>
<dbReference type="PANTHER" id="PTHR10270:SF327">
    <property type="entry name" value="PROTEIN CBG16280"/>
    <property type="match status" value="1"/>
</dbReference>
<name>A0ABD2K1L1_9BILA</name>
<feature type="compositionally biased region" description="Basic residues" evidence="5">
    <location>
        <begin position="391"/>
        <end position="406"/>
    </location>
</feature>
<dbReference type="PANTHER" id="PTHR10270">
    <property type="entry name" value="SOX TRANSCRIPTION FACTOR"/>
    <property type="match status" value="1"/>
</dbReference>
<dbReference type="GO" id="GO:0030182">
    <property type="term" value="P:neuron differentiation"/>
    <property type="evidence" value="ECO:0007669"/>
    <property type="project" value="UniProtKB-ARBA"/>
</dbReference>
<dbReference type="EMBL" id="JBICBT010000852">
    <property type="protein sequence ID" value="KAL3096780.1"/>
    <property type="molecule type" value="Genomic_DNA"/>
</dbReference>
<dbReference type="SUPFAM" id="SSF47095">
    <property type="entry name" value="HMG-box"/>
    <property type="match status" value="1"/>
</dbReference>
<dbReference type="InterPro" id="IPR036910">
    <property type="entry name" value="HMG_box_dom_sf"/>
</dbReference>
<evidence type="ECO:0000256" key="4">
    <source>
        <dbReference type="PROSITE-ProRule" id="PRU00267"/>
    </source>
</evidence>
<evidence type="ECO:0000256" key="2">
    <source>
        <dbReference type="ARBA" id="ARBA00023125"/>
    </source>
</evidence>
<evidence type="ECO:0000259" key="6">
    <source>
        <dbReference type="PROSITE" id="PS50118"/>
    </source>
</evidence>
<dbReference type="Gene3D" id="1.10.30.10">
    <property type="entry name" value="High mobility group box domain"/>
    <property type="match status" value="1"/>
</dbReference>
<feature type="region of interest" description="Disordered" evidence="5">
    <location>
        <begin position="265"/>
        <end position="311"/>
    </location>
</feature>
<dbReference type="CDD" id="cd22028">
    <property type="entry name" value="HMG-box_SoxA_SoxB_SoxG"/>
    <property type="match status" value="1"/>
</dbReference>
<dbReference type="FunFam" id="1.10.30.10:FF:000002">
    <property type="entry name" value="transcription factor Sox-2"/>
    <property type="match status" value="1"/>
</dbReference>
<feature type="compositionally biased region" description="Basic and acidic residues" evidence="5">
    <location>
        <begin position="298"/>
        <end position="307"/>
    </location>
</feature>
<feature type="compositionally biased region" description="Low complexity" evidence="5">
    <location>
        <begin position="220"/>
        <end position="246"/>
    </location>
</feature>
<feature type="compositionally biased region" description="Basic residues" evidence="5">
    <location>
        <begin position="416"/>
        <end position="426"/>
    </location>
</feature>
<dbReference type="GO" id="GO:0003677">
    <property type="term" value="F:DNA binding"/>
    <property type="evidence" value="ECO:0007669"/>
    <property type="project" value="UniProtKB-UniRule"/>
</dbReference>
<dbReference type="Proteomes" id="UP001620626">
    <property type="component" value="Unassembled WGS sequence"/>
</dbReference>
<protein>
    <recommendedName>
        <fullName evidence="6">HMG box domain-containing protein</fullName>
    </recommendedName>
</protein>
<comment type="subcellular location">
    <subcellularLocation>
        <location evidence="1">Nucleus</location>
    </subcellularLocation>
</comment>
<feature type="region of interest" description="Disordered" evidence="5">
    <location>
        <begin position="361"/>
        <end position="451"/>
    </location>
</feature>
<evidence type="ECO:0000313" key="8">
    <source>
        <dbReference type="Proteomes" id="UP001620626"/>
    </source>
</evidence>
<dbReference type="InterPro" id="IPR009071">
    <property type="entry name" value="HMG_box_dom"/>
</dbReference>
<dbReference type="SMART" id="SM00398">
    <property type="entry name" value="HMG"/>
    <property type="match status" value="1"/>
</dbReference>
<dbReference type="InterPro" id="IPR050140">
    <property type="entry name" value="SRY-related_HMG-box_TF-like"/>
</dbReference>
<reference evidence="7 8" key="1">
    <citation type="submission" date="2024-10" db="EMBL/GenBank/DDBJ databases">
        <authorList>
            <person name="Kim D."/>
        </authorList>
    </citation>
    <scope>NUCLEOTIDE SEQUENCE [LARGE SCALE GENOMIC DNA]</scope>
    <source>
        <strain evidence="7">BH-2024</strain>
    </source>
</reference>
<accession>A0ABD2K1L1</accession>
<feature type="region of interest" description="Disordered" evidence="5">
    <location>
        <begin position="190"/>
        <end position="246"/>
    </location>
</feature>
<feature type="DNA-binding region" description="HMG box" evidence="4">
    <location>
        <begin position="306"/>
        <end position="374"/>
    </location>
</feature>
<feature type="region of interest" description="Disordered" evidence="5">
    <location>
        <begin position="12"/>
        <end position="92"/>
    </location>
</feature>
<dbReference type="PROSITE" id="PS50118">
    <property type="entry name" value="HMG_BOX_2"/>
    <property type="match status" value="1"/>
</dbReference>
<dbReference type="AlphaFoldDB" id="A0ABD2K1L1"/>
<evidence type="ECO:0000256" key="5">
    <source>
        <dbReference type="SAM" id="MobiDB-lite"/>
    </source>
</evidence>
<proteinExistence type="predicted"/>
<evidence type="ECO:0000313" key="7">
    <source>
        <dbReference type="EMBL" id="KAL3096780.1"/>
    </source>
</evidence>
<sequence>MAMMTLLEQLPGGGGVTATESPHQIGHLHHHHQQPQQQLKAQPASSNGPSNNSAAGSVHGQSPGGGILLSATSTPDGTLMPSGTTDHQTAGGHQNVAHMGAENVYQNLMMMPSDGYAMFANGLFGASAGPAGIAGLTLPTPTSMAMDAMFSLSRADLGIDPISFLHQHNNNGIGGGQSSSSNSAEMLLTPQSEAADQQHQQQQMPSSMLHHAPNSAEMCSPGSSSNSATSSSLYNNNNQQQHQQQQNFALSITNNQQHHSNNNVEQLQHHQQHNHGNSRPSAGGGGGGGHHHNHTREKKSNQEERVKRPMNAFMVWSRGQRKKMAVENPKMHNSEISKRLGEEWKKLEELEKRPFIDEAKRLRNEHMQDHPDYKYRPRRKAKQQLHQQQHNNHHQQHSNSSHHAKKNGANNQQQHQNHHNHQHHNQHAQCSAGTAIGQQQQQQNAVVGHGHGAMPTAADALAAFDALKCLPQPCHHPSSSVAGWPSMMMSIGGGGGGGPPPQQQHSPATVAAYHASYDHYFNAMSGMMNGTQVPSWTSAAMYGAAGLATGDAGGNYEPNLHHDGSGGLMGAFGTIKTECMDGAKMTGGGGTAGGTATPIGAGTLASDTVLDPSAIGGGAAGLGAMFDVSGGGSCPDFQALLRLPCASDPFKPFLGPDSLSAGNAMMGMAVPSPVSMWPHPAATLWGASAGGGGSMASVNGTPPAGMMNTEQQQQQQ</sequence>
<dbReference type="Pfam" id="PF00505">
    <property type="entry name" value="HMG_box"/>
    <property type="match status" value="1"/>
</dbReference>